<dbReference type="Proteomes" id="UP001497457">
    <property type="component" value="Chromosome 19rd"/>
</dbReference>
<evidence type="ECO:0000313" key="14">
    <source>
        <dbReference type="Proteomes" id="UP001497457"/>
    </source>
</evidence>
<protein>
    <recommendedName>
        <fullName evidence="10">Auxin-responsive protein</fullName>
    </recommendedName>
</protein>
<comment type="function">
    <text evidence="1 10">Aux/IAA proteins are short-lived transcriptional factors that function as repressors of early auxin response genes at low auxin concentrations.</text>
</comment>
<keyword evidence="9 10" id="KW-0927">Auxin signaling pathway</keyword>
<keyword evidence="5 10" id="KW-0678">Repressor</keyword>
<evidence type="ECO:0000256" key="4">
    <source>
        <dbReference type="ARBA" id="ARBA00011726"/>
    </source>
</evidence>
<dbReference type="Gene3D" id="3.10.20.90">
    <property type="entry name" value="Phosphatidylinositol 3-kinase Catalytic Subunit, Chain A, domain 1"/>
    <property type="match status" value="1"/>
</dbReference>
<evidence type="ECO:0000256" key="8">
    <source>
        <dbReference type="ARBA" id="ARBA00023242"/>
    </source>
</evidence>
<proteinExistence type="inferred from homology"/>
<gene>
    <name evidence="13" type="ORF">URODEC1_LOCUS47322</name>
</gene>
<keyword evidence="8 10" id="KW-0539">Nucleus</keyword>
<evidence type="ECO:0000256" key="1">
    <source>
        <dbReference type="ARBA" id="ARBA00002159"/>
    </source>
</evidence>
<dbReference type="PANTHER" id="PTHR31734:SF34">
    <property type="entry name" value="AUXIN-RESPONSIVE PROTEIN IAA15"/>
    <property type="match status" value="1"/>
</dbReference>
<dbReference type="FunFam" id="3.10.20.90:FF:000078">
    <property type="entry name" value="Auxin-responsive protein"/>
    <property type="match status" value="1"/>
</dbReference>
<evidence type="ECO:0000256" key="2">
    <source>
        <dbReference type="ARBA" id="ARBA00004123"/>
    </source>
</evidence>
<organism evidence="13 14">
    <name type="scientific">Urochloa decumbens</name>
    <dbReference type="NCBI Taxonomy" id="240449"/>
    <lineage>
        <taxon>Eukaryota</taxon>
        <taxon>Viridiplantae</taxon>
        <taxon>Streptophyta</taxon>
        <taxon>Embryophyta</taxon>
        <taxon>Tracheophyta</taxon>
        <taxon>Spermatophyta</taxon>
        <taxon>Magnoliopsida</taxon>
        <taxon>Liliopsida</taxon>
        <taxon>Poales</taxon>
        <taxon>Poaceae</taxon>
        <taxon>PACMAD clade</taxon>
        <taxon>Panicoideae</taxon>
        <taxon>Panicodae</taxon>
        <taxon>Paniceae</taxon>
        <taxon>Melinidinae</taxon>
        <taxon>Urochloa</taxon>
    </lineage>
</organism>
<dbReference type="SUPFAM" id="SSF54277">
    <property type="entry name" value="CAD &amp; PB1 domains"/>
    <property type="match status" value="1"/>
</dbReference>
<evidence type="ECO:0000256" key="6">
    <source>
        <dbReference type="ARBA" id="ARBA00023015"/>
    </source>
</evidence>
<dbReference type="InterPro" id="IPR033389">
    <property type="entry name" value="AUX/IAA_dom"/>
</dbReference>
<dbReference type="EMBL" id="OZ075129">
    <property type="protein sequence ID" value="CAL4965627.1"/>
    <property type="molecule type" value="Genomic_DNA"/>
</dbReference>
<evidence type="ECO:0000256" key="11">
    <source>
        <dbReference type="SAM" id="MobiDB-lite"/>
    </source>
</evidence>
<keyword evidence="7 10" id="KW-0804">Transcription</keyword>
<keyword evidence="14" id="KW-1185">Reference proteome</keyword>
<comment type="subcellular location">
    <subcellularLocation>
        <location evidence="2 10">Nucleus</location>
    </subcellularLocation>
</comment>
<dbReference type="GO" id="GO:0009734">
    <property type="term" value="P:auxin-activated signaling pathway"/>
    <property type="evidence" value="ECO:0007669"/>
    <property type="project" value="UniProtKB-UniRule"/>
</dbReference>
<sequence length="267" mass="29144">MSVETERSSTESSAASGLDFEDTALTLTLRLPGSASSSSSSSPAFPADPDRKRASSDADADRSSPLSAAAASPDAPPAPKARVVGWPPVRSYRKNALADAAGSSKAKQAAKFVKVAVDGAPYLRKVDLEAYASYDQLLRALQDKFFSHFTIRKFADDERKLVDAVNGTEYVPTYEDKDGDWMLVGDVPWKMFVETCQRLRLMKSSEAVNLGTCFLKPVFLCYNCQLMPTTILIHSFSLNQQHQEPPDEAHPSLIRTGFLKKDGTLLS</sequence>
<dbReference type="InterPro" id="IPR053793">
    <property type="entry name" value="PB1-like"/>
</dbReference>
<evidence type="ECO:0000256" key="9">
    <source>
        <dbReference type="ARBA" id="ARBA00023294"/>
    </source>
</evidence>
<feature type="domain" description="PB1" evidence="12">
    <location>
        <begin position="110"/>
        <end position="204"/>
    </location>
</feature>
<accession>A0ABC8ZTK7</accession>
<feature type="compositionally biased region" description="Low complexity" evidence="11">
    <location>
        <begin position="63"/>
        <end position="73"/>
    </location>
</feature>
<comment type="similarity">
    <text evidence="3 10">Belongs to the Aux/IAA family.</text>
</comment>
<name>A0ABC8ZTK7_9POAL</name>
<evidence type="ECO:0000259" key="12">
    <source>
        <dbReference type="PROSITE" id="PS51745"/>
    </source>
</evidence>
<dbReference type="AlphaFoldDB" id="A0ABC8ZTK7"/>
<keyword evidence="6 10" id="KW-0805">Transcription regulation</keyword>
<dbReference type="PANTHER" id="PTHR31734">
    <property type="entry name" value="AUXIN-RESPONSIVE PROTEIN IAA17"/>
    <property type="match status" value="1"/>
</dbReference>
<feature type="region of interest" description="Disordered" evidence="11">
    <location>
        <begin position="31"/>
        <end position="84"/>
    </location>
</feature>
<comment type="subunit">
    <text evidence="4 10">Homodimers and heterodimers.</text>
</comment>
<dbReference type="Pfam" id="PF02309">
    <property type="entry name" value="AUX_IAA"/>
    <property type="match status" value="1"/>
</dbReference>
<dbReference type="InterPro" id="IPR003311">
    <property type="entry name" value="AUX_IAA"/>
</dbReference>
<dbReference type="PROSITE" id="PS51745">
    <property type="entry name" value="PB1"/>
    <property type="match status" value="1"/>
</dbReference>
<evidence type="ECO:0000256" key="3">
    <source>
        <dbReference type="ARBA" id="ARBA00006728"/>
    </source>
</evidence>
<evidence type="ECO:0000256" key="7">
    <source>
        <dbReference type="ARBA" id="ARBA00023163"/>
    </source>
</evidence>
<evidence type="ECO:0000256" key="10">
    <source>
        <dbReference type="RuleBase" id="RU004549"/>
    </source>
</evidence>
<evidence type="ECO:0000256" key="5">
    <source>
        <dbReference type="ARBA" id="ARBA00022491"/>
    </source>
</evidence>
<feature type="compositionally biased region" description="Basic and acidic residues" evidence="11">
    <location>
        <begin position="48"/>
        <end position="62"/>
    </location>
</feature>
<evidence type="ECO:0000313" key="13">
    <source>
        <dbReference type="EMBL" id="CAL4965627.1"/>
    </source>
</evidence>
<dbReference type="GO" id="GO:0005634">
    <property type="term" value="C:nucleus"/>
    <property type="evidence" value="ECO:0007669"/>
    <property type="project" value="UniProtKB-SubCell"/>
</dbReference>
<reference evidence="13" key="1">
    <citation type="submission" date="2024-10" db="EMBL/GenBank/DDBJ databases">
        <authorList>
            <person name="Ryan C."/>
        </authorList>
    </citation>
    <scope>NUCLEOTIDE SEQUENCE [LARGE SCALE GENOMIC DNA]</scope>
</reference>